<proteinExistence type="inferred from homology"/>
<gene>
    <name evidence="4" type="ORF">EDD79_10626</name>
</gene>
<dbReference type="EMBL" id="SLYC01000062">
    <property type="protein sequence ID" value="TCP95264.1"/>
    <property type="molecule type" value="Genomic_DNA"/>
</dbReference>
<dbReference type="Pfam" id="PF00857">
    <property type="entry name" value="Isochorismatase"/>
    <property type="match status" value="1"/>
</dbReference>
<keyword evidence="5" id="KW-1185">Reference proteome</keyword>
<protein>
    <submittedName>
        <fullName evidence="4">Nicotinamidase-related amidase</fullName>
    </submittedName>
</protein>
<keyword evidence="2" id="KW-0378">Hydrolase</keyword>
<dbReference type="RefSeq" id="WP_132849715.1">
    <property type="nucleotide sequence ID" value="NZ_CP058648.1"/>
</dbReference>
<feature type="domain" description="Isochorismatase-like" evidence="3">
    <location>
        <begin position="5"/>
        <end position="142"/>
    </location>
</feature>
<dbReference type="AlphaFoldDB" id="A0A4R2T356"/>
<dbReference type="Proteomes" id="UP000295504">
    <property type="component" value="Unassembled WGS sequence"/>
</dbReference>
<organism evidence="4 5">
    <name type="scientific">Serpentinicella alkaliphila</name>
    <dbReference type="NCBI Taxonomy" id="1734049"/>
    <lineage>
        <taxon>Bacteria</taxon>
        <taxon>Bacillati</taxon>
        <taxon>Bacillota</taxon>
        <taxon>Clostridia</taxon>
        <taxon>Peptostreptococcales</taxon>
        <taxon>Natronincolaceae</taxon>
        <taxon>Serpentinicella</taxon>
    </lineage>
</organism>
<dbReference type="SUPFAM" id="SSF52499">
    <property type="entry name" value="Isochorismatase-like hydrolases"/>
    <property type="match status" value="1"/>
</dbReference>
<dbReference type="GO" id="GO:0016787">
    <property type="term" value="F:hydrolase activity"/>
    <property type="evidence" value="ECO:0007669"/>
    <property type="project" value="UniProtKB-KW"/>
</dbReference>
<dbReference type="InterPro" id="IPR050272">
    <property type="entry name" value="Isochorismatase-like_hydrls"/>
</dbReference>
<accession>A0A4R2T356</accession>
<dbReference type="CDD" id="cd01014">
    <property type="entry name" value="nicotinamidase_related"/>
    <property type="match status" value="1"/>
</dbReference>
<evidence type="ECO:0000313" key="4">
    <source>
        <dbReference type="EMBL" id="TCP95264.1"/>
    </source>
</evidence>
<dbReference type="OrthoDB" id="9785724at2"/>
<dbReference type="InterPro" id="IPR036380">
    <property type="entry name" value="Isochorismatase-like_sf"/>
</dbReference>
<reference evidence="4 5" key="1">
    <citation type="submission" date="2019-03" db="EMBL/GenBank/DDBJ databases">
        <title>Genomic Encyclopedia of Type Strains, Phase IV (KMG-IV): sequencing the most valuable type-strain genomes for metagenomic binning, comparative biology and taxonomic classification.</title>
        <authorList>
            <person name="Goeker M."/>
        </authorList>
    </citation>
    <scope>NUCLEOTIDE SEQUENCE [LARGE SCALE GENOMIC DNA]</scope>
    <source>
        <strain evidence="4 5">DSM 100013</strain>
    </source>
</reference>
<sequence>MSKVVLLVVDVQNELINRQPYNVLSVIDNIKKLISTARNSKKEVIYVRHDGGNGSVLEKDSEGWQIFNDVSPIDGELIIEKRYNSAFLKTELKAYLESKGIHSIILVGLQTEYCIDATCKSAFDTGYKIIIPEETNTTFDNEFLSGNKLYEFFNYKIWNKRFASVLPIQEVIEILNNY</sequence>
<dbReference type="PANTHER" id="PTHR43540">
    <property type="entry name" value="PEROXYUREIDOACRYLATE/UREIDOACRYLATE AMIDOHYDROLASE-RELATED"/>
    <property type="match status" value="1"/>
</dbReference>
<name>A0A4R2T356_9FIRM</name>
<dbReference type="Gene3D" id="3.40.50.850">
    <property type="entry name" value="Isochorismatase-like"/>
    <property type="match status" value="1"/>
</dbReference>
<dbReference type="PANTHER" id="PTHR43540:SF14">
    <property type="entry name" value="ISOCHORISMATASE"/>
    <property type="match status" value="1"/>
</dbReference>
<comment type="caution">
    <text evidence="4">The sequence shown here is derived from an EMBL/GenBank/DDBJ whole genome shotgun (WGS) entry which is preliminary data.</text>
</comment>
<evidence type="ECO:0000259" key="3">
    <source>
        <dbReference type="Pfam" id="PF00857"/>
    </source>
</evidence>
<dbReference type="InterPro" id="IPR000868">
    <property type="entry name" value="Isochorismatase-like_dom"/>
</dbReference>
<evidence type="ECO:0000313" key="5">
    <source>
        <dbReference type="Proteomes" id="UP000295504"/>
    </source>
</evidence>
<evidence type="ECO:0000256" key="1">
    <source>
        <dbReference type="ARBA" id="ARBA00006336"/>
    </source>
</evidence>
<comment type="similarity">
    <text evidence="1">Belongs to the isochorismatase family.</text>
</comment>
<evidence type="ECO:0000256" key="2">
    <source>
        <dbReference type="ARBA" id="ARBA00022801"/>
    </source>
</evidence>